<comment type="caution">
    <text evidence="1">The sequence shown here is derived from an EMBL/GenBank/DDBJ whole genome shotgun (WGS) entry which is preliminary data.</text>
</comment>
<dbReference type="OMA" id="ETCASCC"/>
<accession>A0A8T2VC34</accession>
<keyword evidence="2" id="KW-1185">Reference proteome</keyword>
<dbReference type="OrthoDB" id="1986811at2759"/>
<dbReference type="PANTHER" id="PTHR37758:SF1">
    <property type="entry name" value="OS03G0334300 PROTEIN"/>
    <property type="match status" value="1"/>
</dbReference>
<dbReference type="EMBL" id="CM035408">
    <property type="protein sequence ID" value="KAH7441929.1"/>
    <property type="molecule type" value="Genomic_DNA"/>
</dbReference>
<evidence type="ECO:0000313" key="2">
    <source>
        <dbReference type="Proteomes" id="UP000825935"/>
    </source>
</evidence>
<sequence>METCASCCRLQCISASFETSAISSGHMKILSFPRWSSSIAYATVRRRPFVFPRAVASLTPGPLFIPVESTPQLADILCSISSLRGEAGKERWEVAECLRRMSDEYGCAAEDYERRAMLFQRSGEMAISSKLKGDRVLEELERLQGNVLALDEGRSAADYLLRAEIFSKSAEIFSHSFADEEAPV</sequence>
<protein>
    <submittedName>
        <fullName evidence="1">Uncharacterized protein</fullName>
    </submittedName>
</protein>
<dbReference type="Proteomes" id="UP000825935">
    <property type="component" value="Chromosome 3"/>
</dbReference>
<gene>
    <name evidence="1" type="ORF">KP509_03G062500</name>
</gene>
<organism evidence="1 2">
    <name type="scientific">Ceratopteris richardii</name>
    <name type="common">Triangle waterfern</name>
    <dbReference type="NCBI Taxonomy" id="49495"/>
    <lineage>
        <taxon>Eukaryota</taxon>
        <taxon>Viridiplantae</taxon>
        <taxon>Streptophyta</taxon>
        <taxon>Embryophyta</taxon>
        <taxon>Tracheophyta</taxon>
        <taxon>Polypodiopsida</taxon>
        <taxon>Polypodiidae</taxon>
        <taxon>Polypodiales</taxon>
        <taxon>Pteridineae</taxon>
        <taxon>Pteridaceae</taxon>
        <taxon>Parkerioideae</taxon>
        <taxon>Ceratopteris</taxon>
    </lineage>
</organism>
<reference evidence="1" key="1">
    <citation type="submission" date="2021-08" db="EMBL/GenBank/DDBJ databases">
        <title>WGS assembly of Ceratopteris richardii.</title>
        <authorList>
            <person name="Marchant D.B."/>
            <person name="Chen G."/>
            <person name="Jenkins J."/>
            <person name="Shu S."/>
            <person name="Leebens-Mack J."/>
            <person name="Grimwood J."/>
            <person name="Schmutz J."/>
            <person name="Soltis P."/>
            <person name="Soltis D."/>
            <person name="Chen Z.-H."/>
        </authorList>
    </citation>
    <scope>NUCLEOTIDE SEQUENCE</scope>
    <source>
        <strain evidence="1">Whitten #5841</strain>
        <tissue evidence="1">Leaf</tissue>
    </source>
</reference>
<evidence type="ECO:0000313" key="1">
    <source>
        <dbReference type="EMBL" id="KAH7441929.1"/>
    </source>
</evidence>
<proteinExistence type="predicted"/>
<dbReference type="AlphaFoldDB" id="A0A8T2VC34"/>
<name>A0A8T2VC34_CERRI</name>
<dbReference type="PANTHER" id="PTHR37758">
    <property type="entry name" value="OS03G0334300 PROTEIN"/>
    <property type="match status" value="1"/>
</dbReference>